<reference evidence="1 2" key="1">
    <citation type="submission" date="2020-11" db="EMBL/GenBank/DDBJ databases">
        <title>Arthrobacter antarcticus sp. nov., isolated from Antarctic Soil.</title>
        <authorList>
            <person name="Li J."/>
        </authorList>
    </citation>
    <scope>NUCLEOTIDE SEQUENCE [LARGE SCALE GENOMIC DNA]</scope>
    <source>
        <strain evidence="1 2">Z1-20</strain>
    </source>
</reference>
<evidence type="ECO:0000313" key="1">
    <source>
        <dbReference type="EMBL" id="MBG0739029.1"/>
    </source>
</evidence>
<dbReference type="Proteomes" id="UP000655366">
    <property type="component" value="Unassembled WGS sequence"/>
</dbReference>
<accession>A0A931CQA4</accession>
<dbReference type="AlphaFoldDB" id="A0A931CQA4"/>
<organism evidence="1 2">
    <name type="scientific">Arthrobacter terrae</name>
    <dbReference type="NCBI Taxonomy" id="2935737"/>
    <lineage>
        <taxon>Bacteria</taxon>
        <taxon>Bacillati</taxon>
        <taxon>Actinomycetota</taxon>
        <taxon>Actinomycetes</taxon>
        <taxon>Micrococcales</taxon>
        <taxon>Micrococcaceae</taxon>
        <taxon>Arthrobacter</taxon>
    </lineage>
</organism>
<name>A0A931CQA4_9MICC</name>
<sequence length="612" mass="65483">MTEALPGPAAHLSNLAEFSITAGSFPASGAQISFVRKTPPPSGSFSVIVHWNEKDKTWEPVKTKQSEDRLTLTATVAHFSSYSVIDFFKDVGGVFTGGGMASVQKVINGTGQWLGVQAAPPTCENLARPEWAKVLGTTDISSIITSCMSGSIKHPDNLIVKVTINRSYGGYFSTPVTPVSASLDSSDVAGSPSAVADAATSDIEAKGYFDWKTVGAMMLNSGMMSPENETANIYPVMPFGTYTFEFTKEDILLAWPTIKSQNKQLISFDTNWQLALAGALSGVMDATVAATDYNNMEKKKKGEKEKFTYLITALQINDCLKTVGTILTALHLPSGDDLLSIYNCVTLATDEQILALSKRAGLGDVAAKYQKAVREAGKSLFAYVAGVEIGATVGTAINDLTAAKTDRHLYFKPGDSVEKIFDAAPWAWHTTSDHAYQFLIPSDWKVVPGPKPAYSVAGANESVVNDKGDDMSVFVSGAQLASDFVMYGLTQKTLDYAPVPKLKPVVNGSVNGLVFQGFKVADRPWGGTLSVNSYSASDLDHERGMGFVSSDSRPNSRMGGTFAHSINDSTVLADVSPDLTGMDKLTAYMGTTEYLKIKTMLTSLRNYTGDGG</sequence>
<proteinExistence type="predicted"/>
<comment type="caution">
    <text evidence="1">The sequence shown here is derived from an EMBL/GenBank/DDBJ whole genome shotgun (WGS) entry which is preliminary data.</text>
</comment>
<keyword evidence="2" id="KW-1185">Reference proteome</keyword>
<gene>
    <name evidence="1" type="ORF">IV500_06390</name>
</gene>
<dbReference type="EMBL" id="JADNYM010000006">
    <property type="protein sequence ID" value="MBG0739029.1"/>
    <property type="molecule type" value="Genomic_DNA"/>
</dbReference>
<protein>
    <submittedName>
        <fullName evidence="1">Uncharacterized protein</fullName>
    </submittedName>
</protein>
<evidence type="ECO:0000313" key="2">
    <source>
        <dbReference type="Proteomes" id="UP000655366"/>
    </source>
</evidence>